<evidence type="ECO:0000313" key="2">
    <source>
        <dbReference type="Proteomes" id="UP001163328"/>
    </source>
</evidence>
<dbReference type="RefSeq" id="WP_264434369.1">
    <property type="nucleotide sequence ID" value="NZ_CP081495.1"/>
</dbReference>
<sequence length="73" mass="8642">MYTEKQLNGFFDAVESLKKYRRADLEDDRGRNILKELYTDLLPNDYILKKSLKENTTFLIGRKGVNRQQKVDS</sequence>
<name>A0ABY6M022_9FLAO</name>
<keyword evidence="2" id="KW-1185">Reference proteome</keyword>
<dbReference type="Proteomes" id="UP001163328">
    <property type="component" value="Chromosome"/>
</dbReference>
<accession>A0ABY6M022</accession>
<proteinExistence type="predicted"/>
<dbReference type="EMBL" id="CP081495">
    <property type="protein sequence ID" value="UYW01894.1"/>
    <property type="molecule type" value="Genomic_DNA"/>
</dbReference>
<protein>
    <submittedName>
        <fullName evidence="1">Uncharacterized protein</fullName>
    </submittedName>
</protein>
<reference evidence="1" key="1">
    <citation type="submission" date="2021-08" db="EMBL/GenBank/DDBJ databases">
        <title>Flavobacterium sp. strain CC-SYL302.</title>
        <authorList>
            <person name="Lin S.-Y."/>
            <person name="Lee T.-H."/>
            <person name="Young C.-C."/>
        </authorList>
    </citation>
    <scope>NUCLEOTIDE SEQUENCE</scope>
    <source>
        <strain evidence="1">CC-SYL302</strain>
    </source>
</reference>
<evidence type="ECO:0000313" key="1">
    <source>
        <dbReference type="EMBL" id="UYW01894.1"/>
    </source>
</evidence>
<organism evidence="1 2">
    <name type="scientific">Flavobacterium agricola</name>
    <dbReference type="NCBI Taxonomy" id="2870839"/>
    <lineage>
        <taxon>Bacteria</taxon>
        <taxon>Pseudomonadati</taxon>
        <taxon>Bacteroidota</taxon>
        <taxon>Flavobacteriia</taxon>
        <taxon>Flavobacteriales</taxon>
        <taxon>Flavobacteriaceae</taxon>
        <taxon>Flavobacterium</taxon>
    </lineage>
</organism>
<gene>
    <name evidence="1" type="ORF">K5I29_02970</name>
</gene>